<proteinExistence type="predicted"/>
<dbReference type="EMBL" id="WJHE01001451">
    <property type="protein sequence ID" value="MST35127.1"/>
    <property type="molecule type" value="Genomic_DNA"/>
</dbReference>
<protein>
    <recommendedName>
        <fullName evidence="3">Hydrolase</fullName>
    </recommendedName>
</protein>
<keyword evidence="2" id="KW-1185">Reference proteome</keyword>
<evidence type="ECO:0000313" key="2">
    <source>
        <dbReference type="Proteomes" id="UP000437736"/>
    </source>
</evidence>
<gene>
    <name evidence="1" type="ORF">GHK86_20645</name>
</gene>
<comment type="caution">
    <text evidence="1">The sequence shown here is derived from an EMBL/GenBank/DDBJ whole genome shotgun (WGS) entry which is preliminary data.</text>
</comment>
<evidence type="ECO:0000313" key="1">
    <source>
        <dbReference type="EMBL" id="MST35127.1"/>
    </source>
</evidence>
<dbReference type="InterPro" id="IPR042271">
    <property type="entry name" value="Zinicin_2_N"/>
</dbReference>
<dbReference type="SUPFAM" id="SSF55486">
    <property type="entry name" value="Metalloproteases ('zincins'), catalytic domain"/>
    <property type="match status" value="1"/>
</dbReference>
<dbReference type="InterPro" id="IPR018766">
    <property type="entry name" value="Zinicin_2"/>
</dbReference>
<feature type="non-terminal residue" evidence="1">
    <location>
        <position position="148"/>
    </location>
</feature>
<sequence>MSSLGPFGSGGPFEDIVRNLARLFSSPGPVNWDVARQFAQWAATGGQPEPNVDPVARVRLEELLRVAELRVGEASGFPTASLLSLRAVTPTEWAARTLEAWKPLLERLASAASESMTPPTGEGAPGGGLGDLSGLFGGAFGQLGGAAG</sequence>
<reference evidence="1 2" key="1">
    <citation type="submission" date="2019-11" db="EMBL/GenBank/DDBJ databases">
        <title>Acidiferrimicrobium australis gen. nov., sp. nov., an acidophilic and obligately heterotrophic, member of the Actinobacteria that catalyses dissimilatory oxido- reduction of iron isolated from metal-rich acidic water in Chile.</title>
        <authorList>
            <person name="Gonzalez D."/>
            <person name="Huber K."/>
            <person name="Hedrich S."/>
            <person name="Rojas-Villalobos C."/>
            <person name="Quatrini R."/>
            <person name="Dinamarca M.A."/>
            <person name="Schwarz A."/>
            <person name="Canales C."/>
            <person name="Nancucheo I."/>
        </authorList>
    </citation>
    <scope>NUCLEOTIDE SEQUENCE [LARGE SCALE GENOMIC DNA]</scope>
    <source>
        <strain evidence="1 2">USS-CCA1</strain>
    </source>
</reference>
<evidence type="ECO:0008006" key="3">
    <source>
        <dbReference type="Google" id="ProtNLM"/>
    </source>
</evidence>
<accession>A0ABW9R0Z1</accession>
<name>A0ABW9R0Z1_9ACTN</name>
<dbReference type="Pfam" id="PF10103">
    <property type="entry name" value="Zincin_2"/>
    <property type="match status" value="1"/>
</dbReference>
<dbReference type="Gene3D" id="1.20.150.30">
    <property type="entry name" value="Zincin-like metallopeptidase, N-terminal domain"/>
    <property type="match status" value="1"/>
</dbReference>
<dbReference type="Proteomes" id="UP000437736">
    <property type="component" value="Unassembled WGS sequence"/>
</dbReference>
<organism evidence="1 2">
    <name type="scientific">Acidiferrimicrobium australe</name>
    <dbReference type="NCBI Taxonomy" id="2664430"/>
    <lineage>
        <taxon>Bacteria</taxon>
        <taxon>Bacillati</taxon>
        <taxon>Actinomycetota</taxon>
        <taxon>Acidimicrobiia</taxon>
        <taxon>Acidimicrobiales</taxon>
        <taxon>Acidimicrobiaceae</taxon>
        <taxon>Acidiferrimicrobium</taxon>
    </lineage>
</organism>